<gene>
    <name evidence="3" type="ORF">AQJ46_38670</name>
</gene>
<dbReference type="GO" id="GO:0004674">
    <property type="term" value="F:protein serine/threonine kinase activity"/>
    <property type="evidence" value="ECO:0007669"/>
    <property type="project" value="UniProtKB-KW"/>
</dbReference>
<organism evidence="3 4">
    <name type="scientific">Streptomyces canus</name>
    <dbReference type="NCBI Taxonomy" id="58343"/>
    <lineage>
        <taxon>Bacteria</taxon>
        <taxon>Bacillati</taxon>
        <taxon>Actinomycetota</taxon>
        <taxon>Actinomycetes</taxon>
        <taxon>Kitasatosporales</taxon>
        <taxon>Streptomycetaceae</taxon>
        <taxon>Streptomyces</taxon>
        <taxon>Streptomyces aurantiacus group</taxon>
    </lineage>
</organism>
<accession>A0A124HVX0</accession>
<evidence type="ECO:0000313" key="4">
    <source>
        <dbReference type="Proteomes" id="UP000053669"/>
    </source>
</evidence>
<sequence length="210" mass="22839">MPGYEMSEPQLRCVLPFEAVPAEVRLLRKAAAKQLNLWGVSTATDEAELLVTELATNVFKHVGEGVSATLILERRGERLRLEVHDKSQAVPTSKSAGCDEECGRGLHLLAALAVDWGTVLTAVGKAVWCEIAISSGRACRRIERAVEALERYQGRIGGLGLFGGRRDTALEESAIELIADLLHWTAARGHDPDDMLDRAQVHYEAEADAA</sequence>
<proteinExistence type="predicted"/>
<dbReference type="InterPro" id="IPR003594">
    <property type="entry name" value="HATPase_dom"/>
</dbReference>
<dbReference type="EMBL" id="LMWU01000047">
    <property type="protein sequence ID" value="KUN59760.1"/>
    <property type="molecule type" value="Genomic_DNA"/>
</dbReference>
<dbReference type="Proteomes" id="UP000053669">
    <property type="component" value="Unassembled WGS sequence"/>
</dbReference>
<evidence type="ECO:0000313" key="3">
    <source>
        <dbReference type="EMBL" id="KUN59760.1"/>
    </source>
</evidence>
<dbReference type="SUPFAM" id="SSF55874">
    <property type="entry name" value="ATPase domain of HSP90 chaperone/DNA topoisomerase II/histidine kinase"/>
    <property type="match status" value="1"/>
</dbReference>
<dbReference type="AlphaFoldDB" id="A0A124HVX0"/>
<dbReference type="RefSeq" id="WP_059210032.1">
    <property type="nucleotide sequence ID" value="NZ_KQ948671.1"/>
</dbReference>
<dbReference type="InterPro" id="IPR050267">
    <property type="entry name" value="Anti-sigma-factor_SerPK"/>
</dbReference>
<evidence type="ECO:0000256" key="1">
    <source>
        <dbReference type="ARBA" id="ARBA00022527"/>
    </source>
</evidence>
<protein>
    <recommendedName>
        <fullName evidence="2">Histidine kinase/HSP90-like ATPase domain-containing protein</fullName>
    </recommendedName>
</protein>
<name>A0A124HVX0_9ACTN</name>
<dbReference type="PANTHER" id="PTHR35526">
    <property type="entry name" value="ANTI-SIGMA-F FACTOR RSBW-RELATED"/>
    <property type="match status" value="1"/>
</dbReference>
<dbReference type="PANTHER" id="PTHR35526:SF3">
    <property type="entry name" value="ANTI-SIGMA-F FACTOR RSBW"/>
    <property type="match status" value="1"/>
</dbReference>
<keyword evidence="1" id="KW-0723">Serine/threonine-protein kinase</keyword>
<feature type="domain" description="Histidine kinase/HSP90-like ATPase" evidence="2">
    <location>
        <begin position="17"/>
        <end position="116"/>
    </location>
</feature>
<dbReference type="CDD" id="cd16936">
    <property type="entry name" value="HATPase_RsbW-like"/>
    <property type="match status" value="1"/>
</dbReference>
<keyword evidence="1" id="KW-0418">Kinase</keyword>
<reference evidence="3 4" key="1">
    <citation type="submission" date="2015-10" db="EMBL/GenBank/DDBJ databases">
        <title>Draft genome sequence of Streptomyces canus DSM 40017, type strain for the species Streptomyces canus.</title>
        <authorList>
            <person name="Ruckert C."/>
            <person name="Winkler A."/>
            <person name="Kalinowski J."/>
            <person name="Kampfer P."/>
            <person name="Glaeser S."/>
        </authorList>
    </citation>
    <scope>NUCLEOTIDE SEQUENCE [LARGE SCALE GENOMIC DNA]</scope>
    <source>
        <strain evidence="3 4">DSM 40017</strain>
    </source>
</reference>
<dbReference type="InterPro" id="IPR036890">
    <property type="entry name" value="HATPase_C_sf"/>
</dbReference>
<dbReference type="Pfam" id="PF13581">
    <property type="entry name" value="HATPase_c_2"/>
    <property type="match status" value="1"/>
</dbReference>
<evidence type="ECO:0000259" key="2">
    <source>
        <dbReference type="Pfam" id="PF13581"/>
    </source>
</evidence>
<dbReference type="STRING" id="58343.AQJ46_38670"/>
<dbReference type="Gene3D" id="3.30.565.10">
    <property type="entry name" value="Histidine kinase-like ATPase, C-terminal domain"/>
    <property type="match status" value="1"/>
</dbReference>
<comment type="caution">
    <text evidence="3">The sequence shown here is derived from an EMBL/GenBank/DDBJ whole genome shotgun (WGS) entry which is preliminary data.</text>
</comment>
<keyword evidence="1" id="KW-0808">Transferase</keyword>